<proteinExistence type="predicted"/>
<dbReference type="EMBL" id="JBHLZU010000024">
    <property type="protein sequence ID" value="MFB9907813.1"/>
    <property type="molecule type" value="Genomic_DNA"/>
</dbReference>
<keyword evidence="4" id="KW-1185">Reference proteome</keyword>
<evidence type="ECO:0000313" key="4">
    <source>
        <dbReference type="Proteomes" id="UP001589693"/>
    </source>
</evidence>
<keyword evidence="3" id="KW-0540">Nuclease</keyword>
<protein>
    <submittedName>
        <fullName evidence="3">Endonuclease/exonuclease/phosphatase family protein</fullName>
    </submittedName>
</protein>
<evidence type="ECO:0000259" key="2">
    <source>
        <dbReference type="Pfam" id="PF03372"/>
    </source>
</evidence>
<gene>
    <name evidence="3" type="ORF">ACFFQA_28080</name>
</gene>
<dbReference type="GO" id="GO:0004519">
    <property type="term" value="F:endonuclease activity"/>
    <property type="evidence" value="ECO:0007669"/>
    <property type="project" value="UniProtKB-KW"/>
</dbReference>
<dbReference type="Gene3D" id="3.60.10.10">
    <property type="entry name" value="Endonuclease/exonuclease/phosphatase"/>
    <property type="match status" value="1"/>
</dbReference>
<keyword evidence="3" id="KW-0255">Endonuclease</keyword>
<dbReference type="SUPFAM" id="SSF82171">
    <property type="entry name" value="DPP6 N-terminal domain-like"/>
    <property type="match status" value="1"/>
</dbReference>
<dbReference type="SUPFAM" id="SSF56219">
    <property type="entry name" value="DNase I-like"/>
    <property type="match status" value="1"/>
</dbReference>
<sequence length="655" mass="69336">MRAGKLAAVVVVIASALVGCQEEPPPPDQPSRAAGPAAFAYETAGSVRVARGESTVADLSLGGRSSSVVSAEWTPDGSRFVFATSKKLVSVDAASGAAVEVNCTCDKLAIAAGSVYVLSSYSGTDLSVYDVATLVPKGKLKPLQPNAKGMLTVAGAGDRLVTFQITADGARPDTDVVVVDPATGAATKVGTSRDAGLPQDTVYTPRSWNGAPMFAYVALSSSGASNGVGTVVLIDPVNPAQQVVGDNGHLRARTTNAQASISQENLWWAWDGTLGVSARVWSCDNMTGSCTNHTPNTQWRFDGKQWKSVDERGLSSQRALGGGSVELSGGTGTGSDKQRITLVNGDHRSSVATNVRKLWTPPSPPPPPSSDGTVTLVNLNAAMGFKMGDGESRGTNAKTEDLEKLADDILRQDGDIANLQEMAKPAAQEVASILKRRTGREWLLNWAGSGKNDYFRGEREHEPPVYQGVSSGNAQLVQIGDGVVAQRPLTVDDVPSSDNEQDQGILLKSGKRSFLGTEITTERHGIVDVYNTHLARAKDATDEARAEDVALLQTRTESRRNPVIVTGDFNLVIDGKGEDGSPLTVAAVRSFMDRYGYADIGKEFGVTSNIQFPEYLAGRKRIDYVLVRGVATHGSAKFESHRSDHWGLVTRIGPS</sequence>
<feature type="region of interest" description="Disordered" evidence="1">
    <location>
        <begin position="310"/>
        <end position="339"/>
    </location>
</feature>
<accession>A0ABV6A5W4</accession>
<comment type="caution">
    <text evidence="3">The sequence shown here is derived from an EMBL/GenBank/DDBJ whole genome shotgun (WGS) entry which is preliminary data.</text>
</comment>
<dbReference type="InterPro" id="IPR036691">
    <property type="entry name" value="Endo/exonu/phosph_ase_sf"/>
</dbReference>
<name>A0ABV6A5W4_9PSEU</name>
<feature type="domain" description="Endonuclease/exonuclease/phosphatase" evidence="2">
    <location>
        <begin position="397"/>
        <end position="645"/>
    </location>
</feature>
<organism evidence="3 4">
    <name type="scientific">Allokutzneria oryzae</name>
    <dbReference type="NCBI Taxonomy" id="1378989"/>
    <lineage>
        <taxon>Bacteria</taxon>
        <taxon>Bacillati</taxon>
        <taxon>Actinomycetota</taxon>
        <taxon>Actinomycetes</taxon>
        <taxon>Pseudonocardiales</taxon>
        <taxon>Pseudonocardiaceae</taxon>
        <taxon>Allokutzneria</taxon>
    </lineage>
</organism>
<dbReference type="Proteomes" id="UP001589693">
    <property type="component" value="Unassembled WGS sequence"/>
</dbReference>
<feature type="compositionally biased region" description="Gly residues" evidence="1">
    <location>
        <begin position="320"/>
        <end position="333"/>
    </location>
</feature>
<evidence type="ECO:0000256" key="1">
    <source>
        <dbReference type="SAM" id="MobiDB-lite"/>
    </source>
</evidence>
<dbReference type="PROSITE" id="PS51257">
    <property type="entry name" value="PROKAR_LIPOPROTEIN"/>
    <property type="match status" value="1"/>
</dbReference>
<dbReference type="Pfam" id="PF03372">
    <property type="entry name" value="Exo_endo_phos"/>
    <property type="match status" value="1"/>
</dbReference>
<dbReference type="RefSeq" id="WP_377858648.1">
    <property type="nucleotide sequence ID" value="NZ_JBHLZU010000024.1"/>
</dbReference>
<reference evidence="3 4" key="1">
    <citation type="submission" date="2024-09" db="EMBL/GenBank/DDBJ databases">
        <authorList>
            <person name="Sun Q."/>
            <person name="Mori K."/>
        </authorList>
    </citation>
    <scope>NUCLEOTIDE SEQUENCE [LARGE SCALE GENOMIC DNA]</scope>
    <source>
        <strain evidence="3 4">TBRC 7907</strain>
    </source>
</reference>
<evidence type="ECO:0000313" key="3">
    <source>
        <dbReference type="EMBL" id="MFB9907813.1"/>
    </source>
</evidence>
<dbReference type="InterPro" id="IPR005135">
    <property type="entry name" value="Endo/exonuclease/phosphatase"/>
</dbReference>
<keyword evidence="3" id="KW-0378">Hydrolase</keyword>